<accession>A0A075MWN9</accession>
<reference evidence="1 2" key="1">
    <citation type="journal article" date="2014" name="PLoS ONE">
        <title>Genome Sequence of Candidatus Nitrososphaera evergladensis from Group I.1b Enriched from Everglades Soil Reveals Novel Genomic Features of the Ammonia-Oxidizing Archaea.</title>
        <authorList>
            <person name="Zhalnina K.V."/>
            <person name="Dias R."/>
            <person name="Leonard M.T."/>
            <person name="Dorr de Quadros P."/>
            <person name="Camargo F.A."/>
            <person name="Drew J.C."/>
            <person name="Farmerie W.G."/>
            <person name="Daroub S.H."/>
            <person name="Triplett E.W."/>
        </authorList>
    </citation>
    <scope>NUCLEOTIDE SEQUENCE [LARGE SCALE GENOMIC DNA]</scope>
    <source>
        <strain evidence="1 2">SR1</strain>
    </source>
</reference>
<dbReference type="GeneID" id="41598697"/>
<gene>
    <name evidence="1" type="ORF">NTE_03027</name>
</gene>
<dbReference type="AlphaFoldDB" id="A0A075MWN9"/>
<keyword evidence="2" id="KW-1185">Reference proteome</keyword>
<dbReference type="KEGG" id="nev:NTE_03027"/>
<dbReference type="HOGENOM" id="CLU_100103_1_0_2"/>
<dbReference type="RefSeq" id="WP_148701531.1">
    <property type="nucleotide sequence ID" value="NZ_CP007174.1"/>
</dbReference>
<dbReference type="EMBL" id="CP007174">
    <property type="protein sequence ID" value="AIF85062.1"/>
    <property type="molecule type" value="Genomic_DNA"/>
</dbReference>
<evidence type="ECO:0000313" key="2">
    <source>
        <dbReference type="Proteomes" id="UP000028194"/>
    </source>
</evidence>
<organism evidence="1 2">
    <name type="scientific">Candidatus Nitrososphaera evergladensis SR1</name>
    <dbReference type="NCBI Taxonomy" id="1459636"/>
    <lineage>
        <taxon>Archaea</taxon>
        <taxon>Nitrososphaerota</taxon>
        <taxon>Nitrososphaeria</taxon>
        <taxon>Nitrososphaerales</taxon>
        <taxon>Nitrososphaeraceae</taxon>
        <taxon>Nitrososphaera</taxon>
    </lineage>
</organism>
<dbReference type="STRING" id="1459636.NTE_03027"/>
<dbReference type="Proteomes" id="UP000028194">
    <property type="component" value="Chromosome"/>
</dbReference>
<dbReference type="eggNOG" id="arCOG08805">
    <property type="taxonomic scope" value="Archaea"/>
</dbReference>
<name>A0A075MWN9_9ARCH</name>
<dbReference type="OrthoDB" id="9879at2157"/>
<protein>
    <submittedName>
        <fullName evidence="1">Uncharacterized protein</fullName>
    </submittedName>
</protein>
<evidence type="ECO:0000313" key="1">
    <source>
        <dbReference type="EMBL" id="AIF85062.1"/>
    </source>
</evidence>
<proteinExistence type="predicted"/>
<sequence length="177" mass="20304">MKARQKTTIRTIRLQSNLDSVLQKDAEEKRTTVNSLISSIITRYAEWDRYADSFGFICLPRNGFKLILDALDDETVKKMAEEIGSRQPKELMMFVFKKTSLDAFISQFSLFSRYAGFGTYEIGSDGKNYTFVVHHELGRKWSLYLAHLGAQGLKSAINIMPRFHVTENSVVFEFSIP</sequence>